<evidence type="ECO:0000313" key="1">
    <source>
        <dbReference type="EMBL" id="PZR11132.1"/>
    </source>
</evidence>
<reference evidence="1 2" key="1">
    <citation type="submission" date="2017-08" db="EMBL/GenBank/DDBJ databases">
        <title>Infants hospitalized years apart are colonized by the same room-sourced microbial strains.</title>
        <authorList>
            <person name="Brooks B."/>
            <person name="Olm M.R."/>
            <person name="Firek B.A."/>
            <person name="Baker R."/>
            <person name="Thomas B.C."/>
            <person name="Morowitz M.J."/>
            <person name="Banfield J.F."/>
        </authorList>
    </citation>
    <scope>NUCLEOTIDE SEQUENCE [LARGE SCALE GENOMIC DNA]</scope>
    <source>
        <strain evidence="1">S2_003_000_R2_14</strain>
    </source>
</reference>
<comment type="caution">
    <text evidence="1">The sequence shown here is derived from an EMBL/GenBank/DDBJ whole genome shotgun (WGS) entry which is preliminary data.</text>
</comment>
<proteinExistence type="predicted"/>
<protein>
    <recommendedName>
        <fullName evidence="3">Type 4 fimbrial biogenesis protein PilX N-terminal domain-containing protein</fullName>
    </recommendedName>
</protein>
<organism evidence="1 2">
    <name type="scientific">Archangium gephyra</name>
    <dbReference type="NCBI Taxonomy" id="48"/>
    <lineage>
        <taxon>Bacteria</taxon>
        <taxon>Pseudomonadati</taxon>
        <taxon>Myxococcota</taxon>
        <taxon>Myxococcia</taxon>
        <taxon>Myxococcales</taxon>
        <taxon>Cystobacterineae</taxon>
        <taxon>Archangiaceae</taxon>
        <taxon>Archangium</taxon>
    </lineage>
</organism>
<dbReference type="EMBL" id="QFQP01000015">
    <property type="protein sequence ID" value="PZR11132.1"/>
    <property type="molecule type" value="Genomic_DNA"/>
</dbReference>
<accession>A0A2W5T7Z5</accession>
<dbReference type="AlphaFoldDB" id="A0A2W5T7Z5"/>
<gene>
    <name evidence="1" type="ORF">DI536_18520</name>
</gene>
<evidence type="ECO:0008006" key="3">
    <source>
        <dbReference type="Google" id="ProtNLM"/>
    </source>
</evidence>
<sequence>MGRLTFMQTNRLRRGNALLITLIALAVLLVLVMAAIQFTGTNKEAAIASSRADEMQACATVARRVLLSKLRTVGVAPTSLTLQTKLPSAAALADQNELLTAHLDKTAPEPVIVALDSSSMGASRKQTREMANTLGPTTMGGGYYRVVVTCQHPTSKSQSELEFTFRHGL</sequence>
<evidence type="ECO:0000313" key="2">
    <source>
        <dbReference type="Proteomes" id="UP000249061"/>
    </source>
</evidence>
<dbReference type="Proteomes" id="UP000249061">
    <property type="component" value="Unassembled WGS sequence"/>
</dbReference>
<name>A0A2W5T7Z5_9BACT</name>